<dbReference type="STRING" id="1399968.CI15_32935"/>
<accession>A0A149PBG3</accession>
<name>A0A149PBG3_9BURK</name>
<evidence type="ECO:0000313" key="2">
    <source>
        <dbReference type="Proteomes" id="UP000075613"/>
    </source>
</evidence>
<dbReference type="Proteomes" id="UP000075613">
    <property type="component" value="Unassembled WGS sequence"/>
</dbReference>
<evidence type="ECO:0000313" key="1">
    <source>
        <dbReference type="EMBL" id="KXU82353.1"/>
    </source>
</evidence>
<comment type="caution">
    <text evidence="1">The sequence shown here is derived from an EMBL/GenBank/DDBJ whole genome shotgun (WGS) entry which is preliminary data.</text>
</comment>
<sequence length="68" mass="7029">MATGTERHLGAAAMTVRRLRATPSTRLLKTTVGFGITLSGLSILVTEVSATIAPLLHSVAGVIMKAIV</sequence>
<organism evidence="1 2">
    <name type="scientific">Paraburkholderia monticola</name>
    <dbReference type="NCBI Taxonomy" id="1399968"/>
    <lineage>
        <taxon>Bacteria</taxon>
        <taxon>Pseudomonadati</taxon>
        <taxon>Pseudomonadota</taxon>
        <taxon>Betaproteobacteria</taxon>
        <taxon>Burkholderiales</taxon>
        <taxon>Burkholderiaceae</taxon>
        <taxon>Paraburkholderia</taxon>
    </lineage>
</organism>
<reference evidence="1 2" key="1">
    <citation type="journal article" date="2015" name="Int. J. Syst. Evol. Microbiol.">
        <title>Burkholderia monticola sp. nov., isolated from mountain soil.</title>
        <authorList>
            <person name="Baek I."/>
            <person name="Seo B."/>
            <person name="Lee I."/>
            <person name="Yi H."/>
            <person name="Chun J."/>
        </authorList>
    </citation>
    <scope>NUCLEOTIDE SEQUENCE [LARGE SCALE GENOMIC DNA]</scope>
    <source>
        <strain evidence="1 2">JC2948</strain>
    </source>
</reference>
<dbReference type="RefSeq" id="WP_062137252.1">
    <property type="nucleotide sequence ID" value="NZ_LRBG01000039.1"/>
</dbReference>
<dbReference type="OrthoDB" id="9105212at2"/>
<dbReference type="AlphaFoldDB" id="A0A149PBG3"/>
<keyword evidence="2" id="KW-1185">Reference proteome</keyword>
<gene>
    <name evidence="1" type="ORF">CI15_32935</name>
</gene>
<proteinExistence type="predicted"/>
<protein>
    <submittedName>
        <fullName evidence="1">Uncharacterized protein</fullName>
    </submittedName>
</protein>
<dbReference type="EMBL" id="LRBG01000039">
    <property type="protein sequence ID" value="KXU82353.1"/>
    <property type="molecule type" value="Genomic_DNA"/>
</dbReference>